<dbReference type="RefSeq" id="WP_213246848.1">
    <property type="nucleotide sequence ID" value="NZ_CP045806.1"/>
</dbReference>
<organism evidence="2 3">
    <name type="scientific">Gordonia pseudamarae</name>
    <dbReference type="NCBI Taxonomy" id="2831662"/>
    <lineage>
        <taxon>Bacteria</taxon>
        <taxon>Bacillati</taxon>
        <taxon>Actinomycetota</taxon>
        <taxon>Actinomycetes</taxon>
        <taxon>Mycobacteriales</taxon>
        <taxon>Gordoniaceae</taxon>
        <taxon>Gordonia</taxon>
    </lineage>
</organism>
<proteinExistence type="predicted"/>
<evidence type="ECO:0000313" key="3">
    <source>
        <dbReference type="Proteomes" id="UP001059836"/>
    </source>
</evidence>
<feature type="domain" description="NmrA-like" evidence="1">
    <location>
        <begin position="2"/>
        <end position="227"/>
    </location>
</feature>
<dbReference type="Proteomes" id="UP001059836">
    <property type="component" value="Chromosome"/>
</dbReference>
<dbReference type="EMBL" id="CP045809">
    <property type="protein sequence ID" value="QHN34101.1"/>
    <property type="molecule type" value="Genomic_DNA"/>
</dbReference>
<dbReference type="InterPro" id="IPR008030">
    <property type="entry name" value="NmrA-like"/>
</dbReference>
<evidence type="ECO:0000313" key="2">
    <source>
        <dbReference type="EMBL" id="QHN34101.1"/>
    </source>
</evidence>
<dbReference type="InterPro" id="IPR052718">
    <property type="entry name" value="NmrA-type_oxidoreductase"/>
</dbReference>
<dbReference type="CDD" id="cd05269">
    <property type="entry name" value="TMR_SDR_a"/>
    <property type="match status" value="1"/>
</dbReference>
<dbReference type="PANTHER" id="PTHR47129">
    <property type="entry name" value="QUINONE OXIDOREDUCTASE 2"/>
    <property type="match status" value="1"/>
</dbReference>
<reference evidence="2" key="1">
    <citation type="journal article" date="2021" name="Nat. Microbiol.">
        <title>Cocultivation of an ultrasmall environmental parasitic bacterium with lytic ability against bacteria associated with wastewater foams.</title>
        <authorList>
            <person name="Batinovic S."/>
            <person name="Rose J.J.A."/>
            <person name="Ratcliffe J."/>
            <person name="Seviour R.J."/>
            <person name="Petrovski S."/>
        </authorList>
    </citation>
    <scope>NUCLEOTIDE SEQUENCE</scope>
    <source>
        <strain evidence="2">CON9</strain>
    </source>
</reference>
<keyword evidence="3" id="KW-1185">Reference proteome</keyword>
<dbReference type="InterPro" id="IPR036291">
    <property type="entry name" value="NAD(P)-bd_dom_sf"/>
</dbReference>
<gene>
    <name evidence="2" type="ORF">GII31_03465</name>
</gene>
<dbReference type="PANTHER" id="PTHR47129:SF1">
    <property type="entry name" value="NMRA-LIKE DOMAIN-CONTAINING PROTEIN"/>
    <property type="match status" value="1"/>
</dbReference>
<name>A0ABX6IFJ3_9ACTN</name>
<protein>
    <submittedName>
        <fullName evidence="2">NAD(P)H-binding protein</fullName>
    </submittedName>
</protein>
<dbReference type="SUPFAM" id="SSF51735">
    <property type="entry name" value="NAD(P)-binding Rossmann-fold domains"/>
    <property type="match status" value="1"/>
</dbReference>
<dbReference type="Gene3D" id="3.40.50.720">
    <property type="entry name" value="NAD(P)-binding Rossmann-like Domain"/>
    <property type="match status" value="1"/>
</dbReference>
<dbReference type="Pfam" id="PF05368">
    <property type="entry name" value="NmrA"/>
    <property type="match status" value="1"/>
</dbReference>
<dbReference type="Gene3D" id="3.90.25.10">
    <property type="entry name" value="UDP-galactose 4-epimerase, domain 1"/>
    <property type="match status" value="1"/>
</dbReference>
<evidence type="ECO:0000259" key="1">
    <source>
        <dbReference type="Pfam" id="PF05368"/>
    </source>
</evidence>
<sequence length="285" mass="29842">MTIAVFGATGALGNLTVDALLKRGVAAGDIRALGRSPERLAALADKGVATFAIDLNDPSTPAEPLRGADEVLLISGSEVGRRLPQHKAAIDAAVAAGVRRVTYTSAPQADTSTLILAPEHKATEEYLAAAPITATILRNGWYTENFQSEFGAAQATGVIANSVGETARIASAPRADLAEAAAIVLTTDGHDGKVYELTGDTAWTFPEFAEALSRVLDKPVEYRTITADEERAGLAAAGLPAEVVDLVVSLNQSTREGQLSVVTDDLSRILGRPTTPIAETLRTWK</sequence>
<accession>A0ABX6IFJ3</accession>